<dbReference type="Pfam" id="PF26609">
    <property type="entry name" value="DUF8191"/>
    <property type="match status" value="1"/>
</dbReference>
<dbReference type="InterPro" id="IPR058504">
    <property type="entry name" value="DUF8191"/>
</dbReference>
<feature type="region of interest" description="Disordered" evidence="1">
    <location>
        <begin position="54"/>
        <end position="93"/>
    </location>
</feature>
<organism evidence="3 4">
    <name type="scientific">Laccaria amethystina LaAM-08-1</name>
    <dbReference type="NCBI Taxonomy" id="1095629"/>
    <lineage>
        <taxon>Eukaryota</taxon>
        <taxon>Fungi</taxon>
        <taxon>Dikarya</taxon>
        <taxon>Basidiomycota</taxon>
        <taxon>Agaricomycotina</taxon>
        <taxon>Agaricomycetes</taxon>
        <taxon>Agaricomycetidae</taxon>
        <taxon>Agaricales</taxon>
        <taxon>Agaricineae</taxon>
        <taxon>Hydnangiaceae</taxon>
        <taxon>Laccaria</taxon>
    </lineage>
</organism>
<evidence type="ECO:0000259" key="2">
    <source>
        <dbReference type="Pfam" id="PF26609"/>
    </source>
</evidence>
<feature type="region of interest" description="Disordered" evidence="1">
    <location>
        <begin position="1"/>
        <end position="20"/>
    </location>
</feature>
<reference evidence="3 4" key="1">
    <citation type="submission" date="2014-04" db="EMBL/GenBank/DDBJ databases">
        <authorList>
            <consortium name="DOE Joint Genome Institute"/>
            <person name="Kuo A."/>
            <person name="Kohler A."/>
            <person name="Nagy L.G."/>
            <person name="Floudas D."/>
            <person name="Copeland A."/>
            <person name="Barry K.W."/>
            <person name="Cichocki N."/>
            <person name="Veneault-Fourrey C."/>
            <person name="LaButti K."/>
            <person name="Lindquist E.A."/>
            <person name="Lipzen A."/>
            <person name="Lundell T."/>
            <person name="Morin E."/>
            <person name="Murat C."/>
            <person name="Sun H."/>
            <person name="Tunlid A."/>
            <person name="Henrissat B."/>
            <person name="Grigoriev I.V."/>
            <person name="Hibbett D.S."/>
            <person name="Martin F."/>
            <person name="Nordberg H.P."/>
            <person name="Cantor M.N."/>
            <person name="Hua S.X."/>
        </authorList>
    </citation>
    <scope>NUCLEOTIDE SEQUENCE [LARGE SCALE GENOMIC DNA]</scope>
    <source>
        <strain evidence="3 4">LaAM-08-1</strain>
    </source>
</reference>
<dbReference type="AlphaFoldDB" id="A0A0C9X9I8"/>
<evidence type="ECO:0000313" key="4">
    <source>
        <dbReference type="Proteomes" id="UP000054477"/>
    </source>
</evidence>
<gene>
    <name evidence="3" type="ORF">K443DRAFT_678204</name>
</gene>
<evidence type="ECO:0000313" key="3">
    <source>
        <dbReference type="EMBL" id="KIK01666.1"/>
    </source>
</evidence>
<feature type="compositionally biased region" description="Acidic residues" evidence="1">
    <location>
        <begin position="59"/>
        <end position="90"/>
    </location>
</feature>
<name>A0A0C9X9I8_9AGAR</name>
<feature type="domain" description="DUF8191" evidence="2">
    <location>
        <begin position="173"/>
        <end position="254"/>
    </location>
</feature>
<accession>A0A0C9X9I8</accession>
<feature type="region of interest" description="Disordered" evidence="1">
    <location>
        <begin position="278"/>
        <end position="321"/>
    </location>
</feature>
<keyword evidence="4" id="KW-1185">Reference proteome</keyword>
<dbReference type="HOGENOM" id="CLU_041691_0_0_1"/>
<proteinExistence type="predicted"/>
<dbReference type="EMBL" id="KN838603">
    <property type="protein sequence ID" value="KIK01666.1"/>
    <property type="molecule type" value="Genomic_DNA"/>
</dbReference>
<feature type="region of interest" description="Disordered" evidence="1">
    <location>
        <begin position="353"/>
        <end position="410"/>
    </location>
</feature>
<protein>
    <recommendedName>
        <fullName evidence="2">DUF8191 domain-containing protein</fullName>
    </recommendedName>
</protein>
<dbReference type="OrthoDB" id="3063271at2759"/>
<evidence type="ECO:0000256" key="1">
    <source>
        <dbReference type="SAM" id="MobiDB-lite"/>
    </source>
</evidence>
<feature type="compositionally biased region" description="Acidic residues" evidence="1">
    <location>
        <begin position="369"/>
        <end position="399"/>
    </location>
</feature>
<sequence length="410" mass="45686">MNDSERLQSKIKAQKKKIDAQEAQNARLKTALLRALLAQKGKYTKEKDILLAMDPDAGCQDDQDDSGTQDGGDTDDEDDDGETRDEDELQEPINDAGVPRCISCAGEVVEGACHFCATEHIWVPGLYEESNATDSHAVDLDRSLVPRGDTPLCDAIRFKKPPHGYSKADYTDLLKRGANRLMVETFTLEFTPQDGIFAWADEVLFDEFAGPAMKVGHKWRIHLGRKIMLDEDDLDGSDFVEGLLEDALLFPVDFARWETVQEVPGIWTTRMKAGDAEKLKEPLKFEEEGEEGGEGGAEGAERDGEEVEGDEEGDENAQRPIVDLEYYAATDIESDDSEEFEDETLAMVVEVDSGWAIRASVDDASWSDAEMDEDEEDEDEEDTASDSWEDDSMDDESDMVEAVGTRRIRI</sequence>
<reference evidence="4" key="2">
    <citation type="submission" date="2015-01" db="EMBL/GenBank/DDBJ databases">
        <title>Evolutionary Origins and Diversification of the Mycorrhizal Mutualists.</title>
        <authorList>
            <consortium name="DOE Joint Genome Institute"/>
            <consortium name="Mycorrhizal Genomics Consortium"/>
            <person name="Kohler A."/>
            <person name="Kuo A."/>
            <person name="Nagy L.G."/>
            <person name="Floudas D."/>
            <person name="Copeland A."/>
            <person name="Barry K.W."/>
            <person name="Cichocki N."/>
            <person name="Veneault-Fourrey C."/>
            <person name="LaButti K."/>
            <person name="Lindquist E.A."/>
            <person name="Lipzen A."/>
            <person name="Lundell T."/>
            <person name="Morin E."/>
            <person name="Murat C."/>
            <person name="Riley R."/>
            <person name="Ohm R."/>
            <person name="Sun H."/>
            <person name="Tunlid A."/>
            <person name="Henrissat B."/>
            <person name="Grigoriev I.V."/>
            <person name="Hibbett D.S."/>
            <person name="Martin F."/>
        </authorList>
    </citation>
    <scope>NUCLEOTIDE SEQUENCE [LARGE SCALE GENOMIC DNA]</scope>
    <source>
        <strain evidence="4">LaAM-08-1</strain>
    </source>
</reference>
<feature type="compositionally biased region" description="Acidic residues" evidence="1">
    <location>
        <begin position="303"/>
        <end position="315"/>
    </location>
</feature>
<dbReference type="Proteomes" id="UP000054477">
    <property type="component" value="Unassembled WGS sequence"/>
</dbReference>